<keyword evidence="6" id="KW-0479">Metal-binding</keyword>
<dbReference type="NCBIfam" id="TIGR01892">
    <property type="entry name" value="AcOrn-deacetyl"/>
    <property type="match status" value="1"/>
</dbReference>
<dbReference type="PANTHER" id="PTHR43808">
    <property type="entry name" value="ACETYLORNITHINE DEACETYLASE"/>
    <property type="match status" value="1"/>
</dbReference>
<protein>
    <submittedName>
        <fullName evidence="11">Acetylornithine deacetylase</fullName>
        <ecNumber evidence="11">3.5.1.16</ecNumber>
    </submittedName>
</protein>
<accession>A0A2R8ASB7</accession>
<dbReference type="SUPFAM" id="SSF55031">
    <property type="entry name" value="Bacterial exopeptidase dimerisation domain"/>
    <property type="match status" value="1"/>
</dbReference>
<keyword evidence="4" id="KW-0055">Arginine biosynthesis</keyword>
<dbReference type="EC" id="3.5.1.16" evidence="11"/>
<name>A0A2R8ASB7_9RHOB</name>
<dbReference type="Gene3D" id="3.30.70.360">
    <property type="match status" value="1"/>
</dbReference>
<feature type="domain" description="Peptidase M20 dimerisation" evidence="10">
    <location>
        <begin position="169"/>
        <end position="278"/>
    </location>
</feature>
<evidence type="ECO:0000256" key="8">
    <source>
        <dbReference type="ARBA" id="ARBA00022833"/>
    </source>
</evidence>
<dbReference type="InterPro" id="IPR036264">
    <property type="entry name" value="Bact_exopeptidase_dim_dom"/>
</dbReference>
<dbReference type="Pfam" id="PF07687">
    <property type="entry name" value="M20_dimer"/>
    <property type="match status" value="1"/>
</dbReference>
<evidence type="ECO:0000256" key="2">
    <source>
        <dbReference type="ARBA" id="ARBA00005691"/>
    </source>
</evidence>
<keyword evidence="5" id="KW-0028">Amino-acid biosynthesis</keyword>
<organism evidence="11 12">
    <name type="scientific">Aliiroseovarius pelagivivens</name>
    <dbReference type="NCBI Taxonomy" id="1639690"/>
    <lineage>
        <taxon>Bacteria</taxon>
        <taxon>Pseudomonadati</taxon>
        <taxon>Pseudomonadota</taxon>
        <taxon>Alphaproteobacteria</taxon>
        <taxon>Rhodobacterales</taxon>
        <taxon>Paracoccaceae</taxon>
        <taxon>Aliiroseovarius</taxon>
    </lineage>
</organism>
<dbReference type="NCBIfam" id="NF005710">
    <property type="entry name" value="PRK07522.1"/>
    <property type="match status" value="1"/>
</dbReference>
<dbReference type="RefSeq" id="WP_108857937.1">
    <property type="nucleotide sequence ID" value="NZ_OMOI01000002.1"/>
</dbReference>
<evidence type="ECO:0000256" key="1">
    <source>
        <dbReference type="ARBA" id="ARBA00001947"/>
    </source>
</evidence>
<comment type="similarity">
    <text evidence="2">Belongs to the peptidase M20A family. ArgE subfamily.</text>
</comment>
<keyword evidence="8" id="KW-0862">Zinc</keyword>
<dbReference type="SUPFAM" id="SSF53187">
    <property type="entry name" value="Zn-dependent exopeptidases"/>
    <property type="match status" value="1"/>
</dbReference>
<keyword evidence="9" id="KW-0170">Cobalt</keyword>
<reference evidence="11 12" key="1">
    <citation type="submission" date="2018-03" db="EMBL/GenBank/DDBJ databases">
        <authorList>
            <person name="Keele B.F."/>
        </authorList>
    </citation>
    <scope>NUCLEOTIDE SEQUENCE [LARGE SCALE GENOMIC DNA]</scope>
    <source>
        <strain evidence="11 12">CECT 8811</strain>
    </source>
</reference>
<keyword evidence="7 11" id="KW-0378">Hydrolase</keyword>
<evidence type="ECO:0000313" key="11">
    <source>
        <dbReference type="EMBL" id="SPF78963.1"/>
    </source>
</evidence>
<dbReference type="CDD" id="cd03894">
    <property type="entry name" value="M20_ArgE"/>
    <property type="match status" value="1"/>
</dbReference>
<dbReference type="Gene3D" id="3.40.630.10">
    <property type="entry name" value="Zn peptidases"/>
    <property type="match status" value="1"/>
</dbReference>
<evidence type="ECO:0000259" key="10">
    <source>
        <dbReference type="Pfam" id="PF07687"/>
    </source>
</evidence>
<evidence type="ECO:0000256" key="6">
    <source>
        <dbReference type="ARBA" id="ARBA00022723"/>
    </source>
</evidence>
<dbReference type="GO" id="GO:0046872">
    <property type="term" value="F:metal ion binding"/>
    <property type="evidence" value="ECO:0007669"/>
    <property type="project" value="UniProtKB-KW"/>
</dbReference>
<evidence type="ECO:0000256" key="3">
    <source>
        <dbReference type="ARBA" id="ARBA00022490"/>
    </source>
</evidence>
<sequence length="378" mass="40176">MSRTIEILERLIAFPTVSKDSNLDLIRYVQDLLQSAGFALVRIPSPCGQKAGLFARIGPELGGVCLSAHTDVVPVDGQEWSSDPFALTQRGDRLHGRGTTDMKGFLASALAMAERAARAPLTEPLSLAISYDEEIGCVGIRQMMPTLAPLLGNPRAVIVGEPTSMQVATGHKGKVALKVTCHGEAGHSALAPEFTNALHVAATFIDEVRALQDRLAKGATDTAYSIPYSTVHIGRMTGGRALNIVPDLAELEMEYRHLTQTPASEILSDLTDIAERVGASFNTPTGVEITQTNAYYGLETPIDDPVINWATQMANTPDTTKVAFGTEAGFFAAEGLATVVIGPGDMARDGHKADEGVDLSELAACDAMMDRILTDLSA</sequence>
<evidence type="ECO:0000256" key="7">
    <source>
        <dbReference type="ARBA" id="ARBA00022801"/>
    </source>
</evidence>
<dbReference type="InterPro" id="IPR050072">
    <property type="entry name" value="Peptidase_M20A"/>
</dbReference>
<dbReference type="OrthoDB" id="9809784at2"/>
<dbReference type="Pfam" id="PF01546">
    <property type="entry name" value="Peptidase_M20"/>
    <property type="match status" value="1"/>
</dbReference>
<proteinExistence type="inferred from homology"/>
<dbReference type="InterPro" id="IPR001261">
    <property type="entry name" value="ArgE/DapE_CS"/>
</dbReference>
<dbReference type="AlphaFoldDB" id="A0A2R8ASB7"/>
<dbReference type="GO" id="GO:0006526">
    <property type="term" value="P:L-arginine biosynthetic process"/>
    <property type="evidence" value="ECO:0007669"/>
    <property type="project" value="UniProtKB-KW"/>
</dbReference>
<dbReference type="InterPro" id="IPR011650">
    <property type="entry name" value="Peptidase_M20_dimer"/>
</dbReference>
<keyword evidence="3" id="KW-0963">Cytoplasm</keyword>
<evidence type="ECO:0000256" key="9">
    <source>
        <dbReference type="ARBA" id="ARBA00023285"/>
    </source>
</evidence>
<dbReference type="InterPro" id="IPR010169">
    <property type="entry name" value="AcOrn-deacetyl"/>
</dbReference>
<dbReference type="InterPro" id="IPR002933">
    <property type="entry name" value="Peptidase_M20"/>
</dbReference>
<comment type="cofactor">
    <cofactor evidence="1">
        <name>Zn(2+)</name>
        <dbReference type="ChEBI" id="CHEBI:29105"/>
    </cofactor>
</comment>
<evidence type="ECO:0000313" key="12">
    <source>
        <dbReference type="Proteomes" id="UP000244911"/>
    </source>
</evidence>
<gene>
    <name evidence="11" type="primary">argE_2</name>
    <name evidence="11" type="ORF">ALP8811_02897</name>
</gene>
<dbReference type="PANTHER" id="PTHR43808:SF31">
    <property type="entry name" value="N-ACETYL-L-CITRULLINE DEACETYLASE"/>
    <property type="match status" value="1"/>
</dbReference>
<evidence type="ECO:0000256" key="4">
    <source>
        <dbReference type="ARBA" id="ARBA00022571"/>
    </source>
</evidence>
<dbReference type="Proteomes" id="UP000244911">
    <property type="component" value="Unassembled WGS sequence"/>
</dbReference>
<dbReference type="GO" id="GO:0008777">
    <property type="term" value="F:acetylornithine deacetylase activity"/>
    <property type="evidence" value="ECO:0007669"/>
    <property type="project" value="UniProtKB-EC"/>
</dbReference>
<evidence type="ECO:0000256" key="5">
    <source>
        <dbReference type="ARBA" id="ARBA00022605"/>
    </source>
</evidence>
<dbReference type="PROSITE" id="PS00759">
    <property type="entry name" value="ARGE_DAPE_CPG2_2"/>
    <property type="match status" value="1"/>
</dbReference>
<dbReference type="EMBL" id="OMOI01000002">
    <property type="protein sequence ID" value="SPF78963.1"/>
    <property type="molecule type" value="Genomic_DNA"/>
</dbReference>
<keyword evidence="12" id="KW-1185">Reference proteome</keyword>